<dbReference type="Gene3D" id="3.40.50.2300">
    <property type="match status" value="1"/>
</dbReference>
<dbReference type="PRINTS" id="PR00038">
    <property type="entry name" value="HTHLUXR"/>
</dbReference>
<proteinExistence type="predicted"/>
<evidence type="ECO:0000313" key="6">
    <source>
        <dbReference type="Proteomes" id="UP000490922"/>
    </source>
</evidence>
<dbReference type="SMART" id="SM00421">
    <property type="entry name" value="HTH_LUXR"/>
    <property type="match status" value="1"/>
</dbReference>
<accession>A0A7J5AH54</accession>
<dbReference type="AlphaFoldDB" id="A0A7J5AH54"/>
<evidence type="ECO:0000256" key="1">
    <source>
        <dbReference type="ARBA" id="ARBA00023015"/>
    </source>
</evidence>
<dbReference type="CDD" id="cd06170">
    <property type="entry name" value="LuxR_C_like"/>
    <property type="match status" value="1"/>
</dbReference>
<gene>
    <name evidence="5" type="ORF">F6464_07615</name>
</gene>
<dbReference type="PANTHER" id="PTHR44688">
    <property type="entry name" value="DNA-BINDING TRANSCRIPTIONAL ACTIVATOR DEVR_DOSR"/>
    <property type="match status" value="1"/>
</dbReference>
<dbReference type="InterPro" id="IPR016032">
    <property type="entry name" value="Sig_transdc_resp-reg_C-effctor"/>
</dbReference>
<organism evidence="5 6">
    <name type="scientific">Flavobacterium luteum</name>
    <dbReference type="NCBI Taxonomy" id="2026654"/>
    <lineage>
        <taxon>Bacteria</taxon>
        <taxon>Pseudomonadati</taxon>
        <taxon>Bacteroidota</taxon>
        <taxon>Flavobacteriia</taxon>
        <taxon>Flavobacteriales</taxon>
        <taxon>Flavobacteriaceae</taxon>
        <taxon>Flavobacterium</taxon>
    </lineage>
</organism>
<keyword evidence="1" id="KW-0805">Transcription regulation</keyword>
<comment type="caution">
    <text evidence="5">The sequence shown here is derived from an EMBL/GenBank/DDBJ whole genome shotgun (WGS) entry which is preliminary data.</text>
</comment>
<keyword evidence="2" id="KW-0238">DNA-binding</keyword>
<dbReference type="InterPro" id="IPR000792">
    <property type="entry name" value="Tscrpt_reg_LuxR_C"/>
</dbReference>
<dbReference type="OrthoDB" id="9797341at2"/>
<dbReference type="Pfam" id="PF00196">
    <property type="entry name" value="GerE"/>
    <property type="match status" value="1"/>
</dbReference>
<keyword evidence="6" id="KW-1185">Reference proteome</keyword>
<evidence type="ECO:0000259" key="4">
    <source>
        <dbReference type="PROSITE" id="PS50043"/>
    </source>
</evidence>
<evidence type="ECO:0000313" key="5">
    <source>
        <dbReference type="EMBL" id="KAB1156339.1"/>
    </source>
</evidence>
<keyword evidence="3" id="KW-0804">Transcription</keyword>
<dbReference type="SUPFAM" id="SSF46894">
    <property type="entry name" value="C-terminal effector domain of the bipartite response regulators"/>
    <property type="match status" value="1"/>
</dbReference>
<dbReference type="EMBL" id="WAEM01000003">
    <property type="protein sequence ID" value="KAB1156339.1"/>
    <property type="molecule type" value="Genomic_DNA"/>
</dbReference>
<protein>
    <submittedName>
        <fullName evidence="5">Response regulator transcription factor</fullName>
    </submittedName>
</protein>
<dbReference type="PANTHER" id="PTHR44688:SF16">
    <property type="entry name" value="DNA-BINDING TRANSCRIPTIONAL ACTIVATOR DEVR_DOSR"/>
    <property type="match status" value="1"/>
</dbReference>
<name>A0A7J5AH54_9FLAO</name>
<dbReference type="PROSITE" id="PS50043">
    <property type="entry name" value="HTH_LUXR_2"/>
    <property type="match status" value="1"/>
</dbReference>
<sequence>MSYLLKNTDKKELTEAIKSVIEGNRYLPKKISDILLNDSIGIQNSNYFIPKLTVREKEILNLIIQEFTTEEIAVKLFVSTKTVESHRSNLIQKLGVKNSAGLVRVAFEKGLI</sequence>
<dbReference type="GO" id="GO:0003677">
    <property type="term" value="F:DNA binding"/>
    <property type="evidence" value="ECO:0007669"/>
    <property type="project" value="UniProtKB-KW"/>
</dbReference>
<evidence type="ECO:0000256" key="2">
    <source>
        <dbReference type="ARBA" id="ARBA00023125"/>
    </source>
</evidence>
<dbReference type="GO" id="GO:0006355">
    <property type="term" value="P:regulation of DNA-templated transcription"/>
    <property type="evidence" value="ECO:0007669"/>
    <property type="project" value="InterPro"/>
</dbReference>
<reference evidence="5 6" key="1">
    <citation type="submission" date="2019-09" db="EMBL/GenBank/DDBJ databases">
        <title>Flavobacterium sp. nov., isolated from glacier ice.</title>
        <authorList>
            <person name="Liu Q."/>
        </authorList>
    </citation>
    <scope>NUCLEOTIDE SEQUENCE [LARGE SCALE GENOMIC DNA]</scope>
    <source>
        <strain evidence="5 6">NBRC 112527</strain>
    </source>
</reference>
<feature type="domain" description="HTH luxR-type" evidence="4">
    <location>
        <begin position="45"/>
        <end position="110"/>
    </location>
</feature>
<evidence type="ECO:0000256" key="3">
    <source>
        <dbReference type="ARBA" id="ARBA00023163"/>
    </source>
</evidence>
<dbReference type="Proteomes" id="UP000490922">
    <property type="component" value="Unassembled WGS sequence"/>
</dbReference>